<evidence type="ECO:0000259" key="1">
    <source>
        <dbReference type="Pfam" id="PF08421"/>
    </source>
</evidence>
<gene>
    <name evidence="3" type="ORF">COU47_00760</name>
</gene>
<protein>
    <recommendedName>
        <fullName evidence="5">Methyltransferase</fullName>
    </recommendedName>
</protein>
<name>A0A2H0TEG2_9BACT</name>
<proteinExistence type="predicted"/>
<dbReference type="Proteomes" id="UP000231503">
    <property type="component" value="Unassembled WGS sequence"/>
</dbReference>
<dbReference type="InterPro" id="IPR029063">
    <property type="entry name" value="SAM-dependent_MTases_sf"/>
</dbReference>
<dbReference type="EMBL" id="PFCO01000001">
    <property type="protein sequence ID" value="PIR69948.1"/>
    <property type="molecule type" value="Genomic_DNA"/>
</dbReference>
<reference evidence="4" key="1">
    <citation type="submission" date="2017-09" db="EMBL/GenBank/DDBJ databases">
        <title>Depth-based differentiation of microbial function through sediment-hosted aquifers and enrichment of novel symbionts in the deep terrestrial subsurface.</title>
        <authorList>
            <person name="Probst A.J."/>
            <person name="Ladd B."/>
            <person name="Jarett J.K."/>
            <person name="Geller-Mcgrath D.E."/>
            <person name="Sieber C.M.K."/>
            <person name="Emerson J.B."/>
            <person name="Anantharaman K."/>
            <person name="Thomas B.C."/>
            <person name="Malmstrom R."/>
            <person name="Stieglmeier M."/>
            <person name="Klingl A."/>
            <person name="Woyke T."/>
            <person name="Ryan C.M."/>
            <person name="Banfield J.F."/>
        </authorList>
    </citation>
    <scope>NUCLEOTIDE SEQUENCE [LARGE SCALE GENOMIC DNA]</scope>
</reference>
<organism evidence="3 4">
    <name type="scientific">Candidatus Niyogibacteria bacterium CG10_big_fil_rev_8_21_14_0_10_46_36</name>
    <dbReference type="NCBI Taxonomy" id="1974726"/>
    <lineage>
        <taxon>Bacteria</taxon>
        <taxon>Candidatus Niyogiibacteriota</taxon>
    </lineage>
</organism>
<dbReference type="Gene3D" id="6.20.50.110">
    <property type="entry name" value="Methyltransferase, zinc-binding domain"/>
    <property type="match status" value="1"/>
</dbReference>
<dbReference type="AlphaFoldDB" id="A0A2H0TEG2"/>
<feature type="domain" description="C-methyltransferase" evidence="2">
    <location>
        <begin position="244"/>
        <end position="400"/>
    </location>
</feature>
<dbReference type="Pfam" id="PF08484">
    <property type="entry name" value="Methyltransf_14"/>
    <property type="match status" value="1"/>
</dbReference>
<dbReference type="Gene3D" id="3.40.50.150">
    <property type="entry name" value="Vaccinia Virus protein VP39"/>
    <property type="match status" value="1"/>
</dbReference>
<dbReference type="PANTHER" id="PTHR43861">
    <property type="entry name" value="TRANS-ACONITATE 2-METHYLTRANSFERASE-RELATED"/>
    <property type="match status" value="1"/>
</dbReference>
<evidence type="ECO:0000313" key="3">
    <source>
        <dbReference type="EMBL" id="PIR69948.1"/>
    </source>
</evidence>
<dbReference type="InterPro" id="IPR013691">
    <property type="entry name" value="MeTrfase_14"/>
</dbReference>
<dbReference type="PANTHER" id="PTHR43861:SF5">
    <property type="entry name" value="BLL5978 PROTEIN"/>
    <property type="match status" value="1"/>
</dbReference>
<dbReference type="InterPro" id="IPR038576">
    <property type="entry name" value="Methyltransf_Zn-bd_dom_put_sf"/>
</dbReference>
<evidence type="ECO:0008006" key="5">
    <source>
        <dbReference type="Google" id="ProtNLM"/>
    </source>
</evidence>
<dbReference type="SUPFAM" id="SSF53335">
    <property type="entry name" value="S-adenosyl-L-methionine-dependent methyltransferases"/>
    <property type="match status" value="1"/>
</dbReference>
<sequence length="407" mass="45882">MNDVTCRVCGSAELKQFFDLGKQPYANALRKTKDQEEVLYPLALVYCTACSLVQLGYTADPKELFSEYVWVTGTSKRAHEHAETFYREYKSRVPGTHTGYVLEIASNDGTFLLPFQRNGHAVLGVDPAKNIVAQANKDGIPTEAEFFGETYVRGLLKREGPASFVFARNVLPHVVNTVDFVRGVRAIMNEDAVCAIEFHYAGTILEELHYDSIYHEHLCYFTLRTMERLLRDNGLFVYDVFESPISGGSLVVYAAKKSVAETDALRVYRSRETEKGINNYPAWEMFRERSCVHRDAIRETLFDMKKKGERVVGYGASARSSTLLNFCDIDDTVIAVIADANPLKQGLYTAGTHIPITSPEKAMAEDPSCIILLGWNFADEIMEYVKKIYGYRGSYYVPLPGMPRLIK</sequence>
<dbReference type="Pfam" id="PF13489">
    <property type="entry name" value="Methyltransf_23"/>
    <property type="match status" value="1"/>
</dbReference>
<accession>A0A2H0TEG2</accession>
<dbReference type="Pfam" id="PF08421">
    <property type="entry name" value="Methyltransf_13"/>
    <property type="match status" value="1"/>
</dbReference>
<comment type="caution">
    <text evidence="3">The sequence shown here is derived from an EMBL/GenBank/DDBJ whole genome shotgun (WGS) entry which is preliminary data.</text>
</comment>
<evidence type="ECO:0000313" key="4">
    <source>
        <dbReference type="Proteomes" id="UP000231503"/>
    </source>
</evidence>
<feature type="domain" description="Methyltransferase putative zinc binding" evidence="1">
    <location>
        <begin position="6"/>
        <end position="65"/>
    </location>
</feature>
<evidence type="ECO:0000259" key="2">
    <source>
        <dbReference type="Pfam" id="PF08484"/>
    </source>
</evidence>
<dbReference type="Gene3D" id="3.40.50.720">
    <property type="entry name" value="NAD(P)-binding Rossmann-like Domain"/>
    <property type="match status" value="1"/>
</dbReference>
<dbReference type="InterPro" id="IPR013630">
    <property type="entry name" value="Methyltransf_Zn-bd_dom_put"/>
</dbReference>